<accession>A0ABN9CGS4</accession>
<evidence type="ECO:0000313" key="2">
    <source>
        <dbReference type="EMBL" id="CAI9558727.1"/>
    </source>
</evidence>
<keyword evidence="1" id="KW-1133">Transmembrane helix</keyword>
<organism evidence="2 3">
    <name type="scientific">Staurois parvus</name>
    <dbReference type="NCBI Taxonomy" id="386267"/>
    <lineage>
        <taxon>Eukaryota</taxon>
        <taxon>Metazoa</taxon>
        <taxon>Chordata</taxon>
        <taxon>Craniata</taxon>
        <taxon>Vertebrata</taxon>
        <taxon>Euteleostomi</taxon>
        <taxon>Amphibia</taxon>
        <taxon>Batrachia</taxon>
        <taxon>Anura</taxon>
        <taxon>Neobatrachia</taxon>
        <taxon>Ranoidea</taxon>
        <taxon>Ranidae</taxon>
        <taxon>Staurois</taxon>
    </lineage>
</organism>
<protein>
    <submittedName>
        <fullName evidence="2">Uncharacterized protein</fullName>
    </submittedName>
</protein>
<comment type="caution">
    <text evidence="2">The sequence shown here is derived from an EMBL/GenBank/DDBJ whole genome shotgun (WGS) entry which is preliminary data.</text>
</comment>
<keyword evidence="3" id="KW-1185">Reference proteome</keyword>
<sequence length="52" mass="6156">MVFGKSKAKVSRKLYSLEQSCDFYQCPAALYGVMVTLYYLWGVMKIFFFFLH</sequence>
<feature type="transmembrane region" description="Helical" evidence="1">
    <location>
        <begin position="28"/>
        <end position="51"/>
    </location>
</feature>
<proteinExistence type="predicted"/>
<dbReference type="EMBL" id="CATNWA010009806">
    <property type="protein sequence ID" value="CAI9558727.1"/>
    <property type="molecule type" value="Genomic_DNA"/>
</dbReference>
<dbReference type="Proteomes" id="UP001162483">
    <property type="component" value="Unassembled WGS sequence"/>
</dbReference>
<keyword evidence="1" id="KW-0812">Transmembrane</keyword>
<keyword evidence="1" id="KW-0472">Membrane</keyword>
<gene>
    <name evidence="2" type="ORF">SPARVUS_LOCUS4938747</name>
</gene>
<reference evidence="2" key="1">
    <citation type="submission" date="2023-05" db="EMBL/GenBank/DDBJ databases">
        <authorList>
            <person name="Stuckert A."/>
        </authorList>
    </citation>
    <scope>NUCLEOTIDE SEQUENCE</scope>
</reference>
<evidence type="ECO:0000313" key="3">
    <source>
        <dbReference type="Proteomes" id="UP001162483"/>
    </source>
</evidence>
<name>A0ABN9CGS4_9NEOB</name>
<evidence type="ECO:0000256" key="1">
    <source>
        <dbReference type="SAM" id="Phobius"/>
    </source>
</evidence>